<organism evidence="1 2">
    <name type="scientific">Hydnum rufescens UP504</name>
    <dbReference type="NCBI Taxonomy" id="1448309"/>
    <lineage>
        <taxon>Eukaryota</taxon>
        <taxon>Fungi</taxon>
        <taxon>Dikarya</taxon>
        <taxon>Basidiomycota</taxon>
        <taxon>Agaricomycotina</taxon>
        <taxon>Agaricomycetes</taxon>
        <taxon>Cantharellales</taxon>
        <taxon>Hydnaceae</taxon>
        <taxon>Hydnum</taxon>
    </lineage>
</organism>
<name>A0A9P6B003_9AGAM</name>
<accession>A0A9P6B003</accession>
<dbReference type="EMBL" id="MU128960">
    <property type="protein sequence ID" value="KAF9514485.1"/>
    <property type="molecule type" value="Genomic_DNA"/>
</dbReference>
<reference evidence="1" key="1">
    <citation type="journal article" date="2020" name="Nat. Commun.">
        <title>Large-scale genome sequencing of mycorrhizal fungi provides insights into the early evolution of symbiotic traits.</title>
        <authorList>
            <person name="Miyauchi S."/>
            <person name="Kiss E."/>
            <person name="Kuo A."/>
            <person name="Drula E."/>
            <person name="Kohler A."/>
            <person name="Sanchez-Garcia M."/>
            <person name="Morin E."/>
            <person name="Andreopoulos B."/>
            <person name="Barry K.W."/>
            <person name="Bonito G."/>
            <person name="Buee M."/>
            <person name="Carver A."/>
            <person name="Chen C."/>
            <person name="Cichocki N."/>
            <person name="Clum A."/>
            <person name="Culley D."/>
            <person name="Crous P.W."/>
            <person name="Fauchery L."/>
            <person name="Girlanda M."/>
            <person name="Hayes R.D."/>
            <person name="Keri Z."/>
            <person name="LaButti K."/>
            <person name="Lipzen A."/>
            <person name="Lombard V."/>
            <person name="Magnuson J."/>
            <person name="Maillard F."/>
            <person name="Murat C."/>
            <person name="Nolan M."/>
            <person name="Ohm R.A."/>
            <person name="Pangilinan J."/>
            <person name="Pereira M.F."/>
            <person name="Perotto S."/>
            <person name="Peter M."/>
            <person name="Pfister S."/>
            <person name="Riley R."/>
            <person name="Sitrit Y."/>
            <person name="Stielow J.B."/>
            <person name="Szollosi G."/>
            <person name="Zifcakova L."/>
            <person name="Stursova M."/>
            <person name="Spatafora J.W."/>
            <person name="Tedersoo L."/>
            <person name="Vaario L.M."/>
            <person name="Yamada A."/>
            <person name="Yan M."/>
            <person name="Wang P."/>
            <person name="Xu J."/>
            <person name="Bruns T."/>
            <person name="Baldrian P."/>
            <person name="Vilgalys R."/>
            <person name="Dunand C."/>
            <person name="Henrissat B."/>
            <person name="Grigoriev I.V."/>
            <person name="Hibbett D."/>
            <person name="Nagy L.G."/>
            <person name="Martin F.M."/>
        </authorList>
    </citation>
    <scope>NUCLEOTIDE SEQUENCE</scope>
    <source>
        <strain evidence="1">UP504</strain>
    </source>
</reference>
<comment type="caution">
    <text evidence="1">The sequence shown here is derived from an EMBL/GenBank/DDBJ whole genome shotgun (WGS) entry which is preliminary data.</text>
</comment>
<dbReference type="AlphaFoldDB" id="A0A9P6B003"/>
<gene>
    <name evidence="1" type="ORF">BS47DRAFT_1381980</name>
</gene>
<keyword evidence="2" id="KW-1185">Reference proteome</keyword>
<dbReference type="Proteomes" id="UP000886523">
    <property type="component" value="Unassembled WGS sequence"/>
</dbReference>
<protein>
    <submittedName>
        <fullName evidence="1">Uncharacterized protein</fullName>
    </submittedName>
</protein>
<evidence type="ECO:0000313" key="2">
    <source>
        <dbReference type="Proteomes" id="UP000886523"/>
    </source>
</evidence>
<sequence length="357" mass="40478">MNAPTSVQTLGPFPGHSAFGLTADQSAPGSIPYNAGKTLEELLQEVAIDNYTNDFFLGLAHWGLRDRAIMTFFREMNGQSSAWQNKALADAFDGQEFYEARDERWDGDNRWYPLSSALDKDRRLDQMRAFQCAAALRGYANDPSIPEDQPPSYPNIKKRDTQGIQYLFLNWLCVESMAWNPALGDVVLHQKVSDRVRAALRSPQWIAAVANQVGHIEYHGLQGRASWAHHQVIGPELARNQGRKGQSSETSWKMCWKSTKLYTPTRLRVLLESYLMPSWVITGTKESKHLLNENGRKSRSLERNSSRNTRIKSIGINTTRSCGIIPALQQTCLIRLDSTRATSSRKIFKRANRFRIC</sequence>
<evidence type="ECO:0000313" key="1">
    <source>
        <dbReference type="EMBL" id="KAF9514485.1"/>
    </source>
</evidence>
<proteinExistence type="predicted"/>